<dbReference type="KEGG" id="mfy:HH212_00345"/>
<keyword evidence="4" id="KW-1185">Reference proteome</keyword>
<sequence>MRSGLSCCRFSVSTCDGFTLVEVLVALFVAALGIAGAAGIQAVALRSAREAARLADGVRLAAALAERMQTNPAAMALADHLNPYLQLDQEAGAALPAAASCYGADAACSPDQLARFDLMESAQALAARFPGGRLLACRDAAEPDPASGLLPWSCAAQPGAPVAIKLGWSERPGEAAVPRVLLVVAGGAS</sequence>
<gene>
    <name evidence="3" type="primary">pilV</name>
    <name evidence="3" type="ORF">HH212_00345</name>
</gene>
<protein>
    <submittedName>
        <fullName evidence="3">Type IV pilus modification protein PilV</fullName>
    </submittedName>
</protein>
<dbReference type="Pfam" id="PF22150">
    <property type="entry name" value="Tt1218-like"/>
    <property type="match status" value="1"/>
</dbReference>
<keyword evidence="1" id="KW-1133">Transmembrane helix</keyword>
<dbReference type="AlphaFoldDB" id="A0A7Z2ZQR2"/>
<dbReference type="InterPro" id="IPR054402">
    <property type="entry name" value="Tt1218-like_dom"/>
</dbReference>
<proteinExistence type="predicted"/>
<dbReference type="RefSeq" id="WP_169433577.1">
    <property type="nucleotide sequence ID" value="NZ_CP051685.1"/>
</dbReference>
<evidence type="ECO:0000313" key="3">
    <source>
        <dbReference type="EMBL" id="QJD98677.1"/>
    </source>
</evidence>
<keyword evidence="1" id="KW-0472">Membrane</keyword>
<dbReference type="InterPro" id="IPR012902">
    <property type="entry name" value="N_methyl_site"/>
</dbReference>
<dbReference type="Pfam" id="PF07963">
    <property type="entry name" value="N_methyl"/>
    <property type="match status" value="1"/>
</dbReference>
<feature type="domain" description="Type IV pilin Tt1218-like" evidence="2">
    <location>
        <begin position="40"/>
        <end position="118"/>
    </location>
</feature>
<dbReference type="InterPro" id="IPR013362">
    <property type="entry name" value="Pilus_4_PilV"/>
</dbReference>
<evidence type="ECO:0000313" key="4">
    <source>
        <dbReference type="Proteomes" id="UP000502415"/>
    </source>
</evidence>
<evidence type="ECO:0000259" key="2">
    <source>
        <dbReference type="Pfam" id="PF22150"/>
    </source>
</evidence>
<dbReference type="EMBL" id="CP051685">
    <property type="protein sequence ID" value="QJD98677.1"/>
    <property type="molecule type" value="Genomic_DNA"/>
</dbReference>
<dbReference type="NCBIfam" id="TIGR02523">
    <property type="entry name" value="type_IV_pilV"/>
    <property type="match status" value="1"/>
</dbReference>
<keyword evidence="1" id="KW-0812">Transmembrane</keyword>
<dbReference type="Proteomes" id="UP000502415">
    <property type="component" value="Chromosome"/>
</dbReference>
<accession>A0A7Z2ZQR2</accession>
<reference evidence="3 4" key="1">
    <citation type="submission" date="2020-04" db="EMBL/GenBank/DDBJ databases">
        <title>Genome sequencing of novel species.</title>
        <authorList>
            <person name="Heo J."/>
            <person name="Kim S.-J."/>
            <person name="Kim J.-S."/>
            <person name="Hong S.-B."/>
            <person name="Kwon S.-W."/>
        </authorList>
    </citation>
    <scope>NUCLEOTIDE SEQUENCE [LARGE SCALE GENOMIC DNA]</scope>
    <source>
        <strain evidence="3 4">GN2-R2</strain>
    </source>
</reference>
<feature type="transmembrane region" description="Helical" evidence="1">
    <location>
        <begin position="23"/>
        <end position="45"/>
    </location>
</feature>
<name>A0A7Z2ZQR2_9BURK</name>
<dbReference type="NCBIfam" id="TIGR02532">
    <property type="entry name" value="IV_pilin_GFxxxE"/>
    <property type="match status" value="1"/>
</dbReference>
<evidence type="ECO:0000256" key="1">
    <source>
        <dbReference type="SAM" id="Phobius"/>
    </source>
</evidence>
<organism evidence="3 4">
    <name type="scientific">Massilia forsythiae</name>
    <dbReference type="NCBI Taxonomy" id="2728020"/>
    <lineage>
        <taxon>Bacteria</taxon>
        <taxon>Pseudomonadati</taxon>
        <taxon>Pseudomonadota</taxon>
        <taxon>Betaproteobacteria</taxon>
        <taxon>Burkholderiales</taxon>
        <taxon>Oxalobacteraceae</taxon>
        <taxon>Telluria group</taxon>
        <taxon>Massilia</taxon>
    </lineage>
</organism>